<comment type="caution">
    <text evidence="2">The sequence shown here is derived from an EMBL/GenBank/DDBJ whole genome shotgun (WGS) entry which is preliminary data.</text>
</comment>
<reference evidence="2 3" key="1">
    <citation type="journal article" date="2021" name="Comput. Struct. Biotechnol. J.">
        <title>De novo genome assembly of the potent medicinal plant Rehmannia glutinosa using nanopore technology.</title>
        <authorList>
            <person name="Ma L."/>
            <person name="Dong C."/>
            <person name="Song C."/>
            <person name="Wang X."/>
            <person name="Zheng X."/>
            <person name="Niu Y."/>
            <person name="Chen S."/>
            <person name="Feng W."/>
        </authorList>
    </citation>
    <scope>NUCLEOTIDE SEQUENCE [LARGE SCALE GENOMIC DNA]</scope>
    <source>
        <strain evidence="2">DH-2019</strain>
    </source>
</reference>
<proteinExistence type="predicted"/>
<evidence type="ECO:0000313" key="2">
    <source>
        <dbReference type="EMBL" id="KAK6138562.1"/>
    </source>
</evidence>
<dbReference type="PANTHER" id="PTHR31286">
    <property type="entry name" value="GLYCINE-RICH CELL WALL STRUCTURAL PROTEIN 1.8-LIKE"/>
    <property type="match status" value="1"/>
</dbReference>
<dbReference type="Pfam" id="PF14111">
    <property type="entry name" value="DUF4283"/>
    <property type="match status" value="1"/>
</dbReference>
<dbReference type="InterPro" id="IPR025558">
    <property type="entry name" value="DUF4283"/>
</dbReference>
<evidence type="ECO:0000313" key="3">
    <source>
        <dbReference type="Proteomes" id="UP001318860"/>
    </source>
</evidence>
<evidence type="ECO:0000259" key="1">
    <source>
        <dbReference type="Pfam" id="PF14111"/>
    </source>
</evidence>
<organism evidence="2 3">
    <name type="scientific">Rehmannia glutinosa</name>
    <name type="common">Chinese foxglove</name>
    <dbReference type="NCBI Taxonomy" id="99300"/>
    <lineage>
        <taxon>Eukaryota</taxon>
        <taxon>Viridiplantae</taxon>
        <taxon>Streptophyta</taxon>
        <taxon>Embryophyta</taxon>
        <taxon>Tracheophyta</taxon>
        <taxon>Spermatophyta</taxon>
        <taxon>Magnoliopsida</taxon>
        <taxon>eudicotyledons</taxon>
        <taxon>Gunneridae</taxon>
        <taxon>Pentapetalae</taxon>
        <taxon>asterids</taxon>
        <taxon>lamiids</taxon>
        <taxon>Lamiales</taxon>
        <taxon>Orobanchaceae</taxon>
        <taxon>Rehmannieae</taxon>
        <taxon>Rehmannia</taxon>
    </lineage>
</organism>
<feature type="domain" description="DUF4283" evidence="1">
    <location>
        <begin position="36"/>
        <end position="109"/>
    </location>
</feature>
<dbReference type="Proteomes" id="UP001318860">
    <property type="component" value="Unassembled WGS sequence"/>
</dbReference>
<name>A0ABR0VUE9_REHGL</name>
<keyword evidence="3" id="KW-1185">Reference proteome</keyword>
<dbReference type="InterPro" id="IPR040256">
    <property type="entry name" value="At4g02000-like"/>
</dbReference>
<protein>
    <recommendedName>
        <fullName evidence="1">DUF4283 domain-containing protein</fullName>
    </recommendedName>
</protein>
<dbReference type="EMBL" id="JABTTQ020000709">
    <property type="protein sequence ID" value="KAK6138562.1"/>
    <property type="molecule type" value="Genomic_DNA"/>
</dbReference>
<sequence>MSDNQILIDDLCGHMQLKEEEKGGVCIEEPENDVQSQEFRWCLVGRFLMGRQINFMAIKNRIALIWRPVKGVFIKELRPNLFLFQFFHELDITRVQSNGLWTFDNALLLKKKVGKSIGNFIGTYLDSDQHSFNGVWQNYMRIRVVIDVRSLIKRRMKLTKPDGEWV</sequence>
<gene>
    <name evidence="2" type="ORF">DH2020_027699</name>
</gene>
<dbReference type="PANTHER" id="PTHR31286:SF183">
    <property type="entry name" value="CCHC-TYPE DOMAIN-CONTAINING PROTEIN"/>
    <property type="match status" value="1"/>
</dbReference>
<accession>A0ABR0VUE9</accession>